<feature type="non-terminal residue" evidence="4">
    <location>
        <position position="81"/>
    </location>
</feature>
<proteinExistence type="predicted"/>
<dbReference type="EMBL" id="JARKIF010000029">
    <property type="protein sequence ID" value="KAJ7613172.1"/>
    <property type="molecule type" value="Genomic_DNA"/>
</dbReference>
<keyword evidence="1" id="KW-0479">Metal-binding</keyword>
<sequence length="81" mass="9034">VPVSNLIKNSRGRRVPAPEEAGAEHRTFMCTVEGCGAWGAFEGVYIRMRNVSSLPPHPCPYEGCGKTFNRRDNLVEHARLH</sequence>
<evidence type="ECO:0000256" key="2">
    <source>
        <dbReference type="SAM" id="MobiDB-lite"/>
    </source>
</evidence>
<dbReference type="SUPFAM" id="SSF57667">
    <property type="entry name" value="beta-beta-alpha zinc fingers"/>
    <property type="match status" value="1"/>
</dbReference>
<feature type="region of interest" description="Disordered" evidence="2">
    <location>
        <begin position="1"/>
        <end position="21"/>
    </location>
</feature>
<feature type="domain" description="C2H2-type" evidence="3">
    <location>
        <begin position="57"/>
        <end position="81"/>
    </location>
</feature>
<dbReference type="PROSITE" id="PS00028">
    <property type="entry name" value="ZINC_FINGER_C2H2_1"/>
    <property type="match status" value="1"/>
</dbReference>
<comment type="caution">
    <text evidence="4">The sequence shown here is derived from an EMBL/GenBank/DDBJ whole genome shotgun (WGS) entry which is preliminary data.</text>
</comment>
<keyword evidence="1" id="KW-0862">Zinc</keyword>
<name>A0AAD7B8Q1_9AGAR</name>
<dbReference type="Gene3D" id="3.30.160.60">
    <property type="entry name" value="Classic Zinc Finger"/>
    <property type="match status" value="1"/>
</dbReference>
<reference evidence="4" key="1">
    <citation type="submission" date="2023-03" db="EMBL/GenBank/DDBJ databases">
        <title>Massive genome expansion in bonnet fungi (Mycena s.s.) driven by repeated elements and novel gene families across ecological guilds.</title>
        <authorList>
            <consortium name="Lawrence Berkeley National Laboratory"/>
            <person name="Harder C.B."/>
            <person name="Miyauchi S."/>
            <person name="Viragh M."/>
            <person name="Kuo A."/>
            <person name="Thoen E."/>
            <person name="Andreopoulos B."/>
            <person name="Lu D."/>
            <person name="Skrede I."/>
            <person name="Drula E."/>
            <person name="Henrissat B."/>
            <person name="Morin E."/>
            <person name="Kohler A."/>
            <person name="Barry K."/>
            <person name="LaButti K."/>
            <person name="Morin E."/>
            <person name="Salamov A."/>
            <person name="Lipzen A."/>
            <person name="Mereny Z."/>
            <person name="Hegedus B."/>
            <person name="Baldrian P."/>
            <person name="Stursova M."/>
            <person name="Weitz H."/>
            <person name="Taylor A."/>
            <person name="Grigoriev I.V."/>
            <person name="Nagy L.G."/>
            <person name="Martin F."/>
            <person name="Kauserud H."/>
        </authorList>
    </citation>
    <scope>NUCLEOTIDE SEQUENCE</scope>
    <source>
        <strain evidence="4">9284</strain>
    </source>
</reference>
<dbReference type="Proteomes" id="UP001221142">
    <property type="component" value="Unassembled WGS sequence"/>
</dbReference>
<evidence type="ECO:0000256" key="1">
    <source>
        <dbReference type="PROSITE-ProRule" id="PRU00042"/>
    </source>
</evidence>
<keyword evidence="5" id="KW-1185">Reference proteome</keyword>
<dbReference type="AlphaFoldDB" id="A0AAD7B8Q1"/>
<accession>A0AAD7B8Q1</accession>
<keyword evidence="1" id="KW-0863">Zinc-finger</keyword>
<dbReference type="InterPro" id="IPR036236">
    <property type="entry name" value="Znf_C2H2_sf"/>
</dbReference>
<feature type="non-terminal residue" evidence="4">
    <location>
        <position position="1"/>
    </location>
</feature>
<organism evidence="4 5">
    <name type="scientific">Roridomyces roridus</name>
    <dbReference type="NCBI Taxonomy" id="1738132"/>
    <lineage>
        <taxon>Eukaryota</taxon>
        <taxon>Fungi</taxon>
        <taxon>Dikarya</taxon>
        <taxon>Basidiomycota</taxon>
        <taxon>Agaricomycotina</taxon>
        <taxon>Agaricomycetes</taxon>
        <taxon>Agaricomycetidae</taxon>
        <taxon>Agaricales</taxon>
        <taxon>Marasmiineae</taxon>
        <taxon>Mycenaceae</taxon>
        <taxon>Roridomyces</taxon>
    </lineage>
</organism>
<evidence type="ECO:0000259" key="3">
    <source>
        <dbReference type="PROSITE" id="PS50157"/>
    </source>
</evidence>
<gene>
    <name evidence="4" type="ORF">FB45DRAFT_672433</name>
</gene>
<dbReference type="InterPro" id="IPR013087">
    <property type="entry name" value="Znf_C2H2_type"/>
</dbReference>
<dbReference type="GO" id="GO:0008270">
    <property type="term" value="F:zinc ion binding"/>
    <property type="evidence" value="ECO:0007669"/>
    <property type="project" value="UniProtKB-KW"/>
</dbReference>
<dbReference type="Pfam" id="PF00096">
    <property type="entry name" value="zf-C2H2"/>
    <property type="match status" value="1"/>
</dbReference>
<evidence type="ECO:0000313" key="5">
    <source>
        <dbReference type="Proteomes" id="UP001221142"/>
    </source>
</evidence>
<dbReference type="PROSITE" id="PS50157">
    <property type="entry name" value="ZINC_FINGER_C2H2_2"/>
    <property type="match status" value="1"/>
</dbReference>
<evidence type="ECO:0000313" key="4">
    <source>
        <dbReference type="EMBL" id="KAJ7613172.1"/>
    </source>
</evidence>
<dbReference type="SMART" id="SM00355">
    <property type="entry name" value="ZnF_C2H2"/>
    <property type="match status" value="1"/>
</dbReference>
<protein>
    <recommendedName>
        <fullName evidence="3">C2H2-type domain-containing protein</fullName>
    </recommendedName>
</protein>